<evidence type="ECO:0000313" key="1">
    <source>
        <dbReference type="EMBL" id="MBL6080456.1"/>
    </source>
</evidence>
<dbReference type="EMBL" id="JAETWB010000014">
    <property type="protein sequence ID" value="MBL6080456.1"/>
    <property type="molecule type" value="Genomic_DNA"/>
</dbReference>
<proteinExistence type="predicted"/>
<comment type="caution">
    <text evidence="1">The sequence shown here is derived from an EMBL/GenBank/DDBJ whole genome shotgun (WGS) entry which is preliminary data.</text>
</comment>
<gene>
    <name evidence="1" type="ORF">JMJ56_20775</name>
</gene>
<evidence type="ECO:0000313" key="2">
    <source>
        <dbReference type="Proteomes" id="UP000660885"/>
    </source>
</evidence>
<organism evidence="1 2">
    <name type="scientific">Belnapia arida</name>
    <dbReference type="NCBI Taxonomy" id="2804533"/>
    <lineage>
        <taxon>Bacteria</taxon>
        <taxon>Pseudomonadati</taxon>
        <taxon>Pseudomonadota</taxon>
        <taxon>Alphaproteobacteria</taxon>
        <taxon>Acetobacterales</taxon>
        <taxon>Roseomonadaceae</taxon>
        <taxon>Belnapia</taxon>
    </lineage>
</organism>
<accession>A0ABS1UB11</accession>
<name>A0ABS1UB11_9PROT</name>
<keyword evidence="2" id="KW-1185">Reference proteome</keyword>
<reference evidence="1 2" key="1">
    <citation type="submission" date="2021-01" db="EMBL/GenBank/DDBJ databases">
        <title>Belnapia mucosa sp. nov. and Belnapia arida sp. nov., isolated from the Tabernas Desert (Almeria, Spain).</title>
        <authorList>
            <person name="Molina-Menor E."/>
            <person name="Vidal-Verdu A."/>
            <person name="Calonge A."/>
            <person name="Satari L."/>
            <person name="Pereto J."/>
            <person name="Porcar M."/>
        </authorList>
    </citation>
    <scope>NUCLEOTIDE SEQUENCE [LARGE SCALE GENOMIC DNA]</scope>
    <source>
        <strain evidence="1 2">T18</strain>
    </source>
</reference>
<dbReference type="InterPro" id="IPR044855">
    <property type="entry name" value="CoA-Trfase_III_dom3_sf"/>
</dbReference>
<sequence>MLSRSAQEAELEATIAAWAAGRDADAAVAVLQEVGVAAGVVH</sequence>
<protein>
    <submittedName>
        <fullName evidence="1">Uncharacterized protein</fullName>
    </submittedName>
</protein>
<dbReference type="Gene3D" id="3.30.1540.10">
    <property type="entry name" value="formyl-coa transferase, domain 3"/>
    <property type="match status" value="1"/>
</dbReference>
<dbReference type="Proteomes" id="UP000660885">
    <property type="component" value="Unassembled WGS sequence"/>
</dbReference>